<evidence type="ECO:0000313" key="2">
    <source>
        <dbReference type="EMBL" id="SIR92652.1"/>
    </source>
</evidence>
<dbReference type="EMBL" id="FTNV01000001">
    <property type="protein sequence ID" value="SIR92652.1"/>
    <property type="molecule type" value="Genomic_DNA"/>
</dbReference>
<organism evidence="2 3">
    <name type="scientific">Roseovarius nanhaiticus</name>
    <dbReference type="NCBI Taxonomy" id="573024"/>
    <lineage>
        <taxon>Bacteria</taxon>
        <taxon>Pseudomonadati</taxon>
        <taxon>Pseudomonadota</taxon>
        <taxon>Alphaproteobacteria</taxon>
        <taxon>Rhodobacterales</taxon>
        <taxon>Roseobacteraceae</taxon>
        <taxon>Roseovarius</taxon>
    </lineage>
</organism>
<dbReference type="Proteomes" id="UP000186019">
    <property type="component" value="Unassembled WGS sequence"/>
</dbReference>
<name>A0A1N7EXA3_9RHOB</name>
<protein>
    <submittedName>
        <fullName evidence="2">Uncharacterized protein</fullName>
    </submittedName>
</protein>
<dbReference type="AlphaFoldDB" id="A0A1N7EXA3"/>
<reference evidence="2 3" key="1">
    <citation type="submission" date="2017-01" db="EMBL/GenBank/DDBJ databases">
        <authorList>
            <person name="Mah S.A."/>
            <person name="Swanson W.J."/>
            <person name="Moy G.W."/>
            <person name="Vacquier V.D."/>
        </authorList>
    </citation>
    <scope>NUCLEOTIDE SEQUENCE [LARGE SCALE GENOMIC DNA]</scope>
    <source>
        <strain evidence="2 3">DSM 29590</strain>
    </source>
</reference>
<keyword evidence="3" id="KW-1185">Reference proteome</keyword>
<evidence type="ECO:0000313" key="3">
    <source>
        <dbReference type="Proteomes" id="UP000186019"/>
    </source>
</evidence>
<gene>
    <name evidence="2" type="ORF">SAMN05421666_0591</name>
</gene>
<proteinExistence type="predicted"/>
<feature type="region of interest" description="Disordered" evidence="1">
    <location>
        <begin position="1"/>
        <end position="32"/>
    </location>
</feature>
<evidence type="ECO:0000256" key="1">
    <source>
        <dbReference type="SAM" id="MobiDB-lite"/>
    </source>
</evidence>
<accession>A0A1N7EXA3</accession>
<sequence>MVEGQLFKVKSRNSAAAEEVRSPPFYPMSSVG</sequence>